<name>A0A7K0CDS9_9ACTN</name>
<dbReference type="Pfam" id="PF08031">
    <property type="entry name" value="BBE"/>
    <property type="match status" value="1"/>
</dbReference>
<gene>
    <name evidence="2" type="ORF">SRB5_13470</name>
</gene>
<reference evidence="2 3" key="1">
    <citation type="submission" date="2019-10" db="EMBL/GenBank/DDBJ databases">
        <title>Streptomyces smaragdinus sp. nov. and Streptomyces fabii sp. nov., isolated from the gut of fungus growing-termite Macrotermes natalensis.</title>
        <authorList>
            <person name="Schwitalla J."/>
            <person name="Benndorf R."/>
            <person name="Martin K."/>
            <person name="De Beer W."/>
            <person name="Kaster A.-K."/>
            <person name="Vollmers J."/>
            <person name="Poulsen M."/>
            <person name="Beemelmanns C."/>
        </authorList>
    </citation>
    <scope>NUCLEOTIDE SEQUENCE [LARGE SCALE GENOMIC DNA]</scope>
    <source>
        <strain evidence="2 3">RB5</strain>
    </source>
</reference>
<organism evidence="2 3">
    <name type="scientific">Streptomyces smaragdinus</name>
    <dbReference type="NCBI Taxonomy" id="2585196"/>
    <lineage>
        <taxon>Bacteria</taxon>
        <taxon>Bacillati</taxon>
        <taxon>Actinomycetota</taxon>
        <taxon>Actinomycetes</taxon>
        <taxon>Kitasatosporales</taxon>
        <taxon>Streptomycetaceae</taxon>
        <taxon>Streptomyces</taxon>
    </lineage>
</organism>
<evidence type="ECO:0000313" key="3">
    <source>
        <dbReference type="Proteomes" id="UP000466345"/>
    </source>
</evidence>
<evidence type="ECO:0000313" key="2">
    <source>
        <dbReference type="EMBL" id="MQY11232.1"/>
    </source>
</evidence>
<sequence>MQMVGDTFPPATLERLREIKLRYDPDNFFRDDFNIDPRPDGRTVSIKVSDSEGRISHD</sequence>
<protein>
    <recommendedName>
        <fullName evidence="1">Berberine/berberine-like domain-containing protein</fullName>
    </recommendedName>
</protein>
<proteinExistence type="predicted"/>
<dbReference type="EMBL" id="WEGJ01000003">
    <property type="protein sequence ID" value="MQY11232.1"/>
    <property type="molecule type" value="Genomic_DNA"/>
</dbReference>
<dbReference type="AlphaFoldDB" id="A0A7K0CDS9"/>
<evidence type="ECO:0000259" key="1">
    <source>
        <dbReference type="Pfam" id="PF08031"/>
    </source>
</evidence>
<comment type="caution">
    <text evidence="2">The sequence shown here is derived from an EMBL/GenBank/DDBJ whole genome shotgun (WGS) entry which is preliminary data.</text>
</comment>
<dbReference type="RefSeq" id="WP_228389884.1">
    <property type="nucleotide sequence ID" value="NZ_WEGJ01000003.1"/>
</dbReference>
<dbReference type="GO" id="GO:0016491">
    <property type="term" value="F:oxidoreductase activity"/>
    <property type="evidence" value="ECO:0007669"/>
    <property type="project" value="InterPro"/>
</dbReference>
<feature type="domain" description="Berberine/berberine-like" evidence="1">
    <location>
        <begin position="13"/>
        <end position="35"/>
    </location>
</feature>
<dbReference type="Proteomes" id="UP000466345">
    <property type="component" value="Unassembled WGS sequence"/>
</dbReference>
<keyword evidence="3" id="KW-1185">Reference proteome</keyword>
<accession>A0A7K0CDS9</accession>
<dbReference type="GO" id="GO:0050660">
    <property type="term" value="F:flavin adenine dinucleotide binding"/>
    <property type="evidence" value="ECO:0007669"/>
    <property type="project" value="InterPro"/>
</dbReference>
<dbReference type="InterPro" id="IPR012951">
    <property type="entry name" value="BBE"/>
</dbReference>